<dbReference type="GO" id="GO:0016020">
    <property type="term" value="C:membrane"/>
    <property type="evidence" value="ECO:0007669"/>
    <property type="project" value="UniProtKB-SubCell"/>
</dbReference>
<dbReference type="PANTHER" id="PTHR42837">
    <property type="entry name" value="REGULATOR OF SIGMA-E PROTEASE RSEP"/>
    <property type="match status" value="1"/>
</dbReference>
<comment type="caution">
    <text evidence="13">The sequence shown here is derived from an EMBL/GenBank/DDBJ whole genome shotgun (WGS) entry which is preliminary data.</text>
</comment>
<dbReference type="GO" id="GO:0006508">
    <property type="term" value="P:proteolysis"/>
    <property type="evidence" value="ECO:0007669"/>
    <property type="project" value="UniProtKB-KW"/>
</dbReference>
<evidence type="ECO:0000313" key="14">
    <source>
        <dbReference type="Proteomes" id="UP000005384"/>
    </source>
</evidence>
<keyword evidence="11" id="KW-0479">Metal-binding</keyword>
<keyword evidence="4 13" id="KW-0645">Protease</keyword>
<dbReference type="HOGENOM" id="CLU_025778_1_3_9"/>
<feature type="transmembrane region" description="Helical" evidence="11">
    <location>
        <begin position="88"/>
        <end position="115"/>
    </location>
</feature>
<dbReference type="Proteomes" id="UP000005384">
    <property type="component" value="Unassembled WGS sequence"/>
</dbReference>
<evidence type="ECO:0000256" key="9">
    <source>
        <dbReference type="ARBA" id="ARBA00023049"/>
    </source>
</evidence>
<accession>G5IFQ2</accession>
<comment type="cofactor">
    <cofactor evidence="1 11">
        <name>Zn(2+)</name>
        <dbReference type="ChEBI" id="CHEBI:29105"/>
    </cofactor>
</comment>
<sequence>MSIIVAVLVFGLIILIHEFGHFIVAKKCGIGVIEFSIGMGPRLCSFTKGETRYSIKCLPFGGSCMMMGEDENDSDPRAFNNKPVWSRIAVIAAGPVFNFILAFLLALVIVSYVGYDAPVLSGVMEGFPAEEQGLQAGDVLTKVNGRKITVYRDLQMYLMMNPGKELDIEYKRPKEDGSAPERYTAHLVPKFSEEYQANMIGIETSAYRQQTSSFLETLKYSAYEVEYCIRTTIDSVGMLIRGRVSRNDIAGPVRMVSMIDDTVEETISYGVTVTLLTLVNLCLLLSANLGVMNLLPIPALDGGRLVFLVIELLRGKPIDKEKEGMVHMAGMVFLMGLMIFVLFNDISTLFFS</sequence>
<keyword evidence="9 11" id="KW-0482">Metalloprotease</keyword>
<comment type="subcellular location">
    <subcellularLocation>
        <location evidence="2">Membrane</location>
        <topology evidence="2">Multi-pass membrane protein</topology>
    </subcellularLocation>
</comment>
<keyword evidence="5 11" id="KW-0812">Transmembrane</keyword>
<name>G5IFQ2_9FIRM</name>
<keyword evidence="10 11" id="KW-0472">Membrane</keyword>
<dbReference type="SMART" id="SM00228">
    <property type="entry name" value="PDZ"/>
    <property type="match status" value="1"/>
</dbReference>
<evidence type="ECO:0000256" key="10">
    <source>
        <dbReference type="ARBA" id="ARBA00023136"/>
    </source>
</evidence>
<keyword evidence="8 11" id="KW-1133">Transmembrane helix</keyword>
<dbReference type="PROSITE" id="PS50106">
    <property type="entry name" value="PDZ"/>
    <property type="match status" value="1"/>
</dbReference>
<proteinExistence type="inferred from homology"/>
<organism evidence="13 14">
    <name type="scientific">Hungatella hathewayi WAL-18680</name>
    <dbReference type="NCBI Taxonomy" id="742737"/>
    <lineage>
        <taxon>Bacteria</taxon>
        <taxon>Bacillati</taxon>
        <taxon>Bacillota</taxon>
        <taxon>Clostridia</taxon>
        <taxon>Lachnospirales</taxon>
        <taxon>Lachnospiraceae</taxon>
        <taxon>Hungatella</taxon>
    </lineage>
</organism>
<evidence type="ECO:0000256" key="4">
    <source>
        <dbReference type="ARBA" id="ARBA00022670"/>
    </source>
</evidence>
<dbReference type="PATRIC" id="fig|742737.3.peg.2354"/>
<dbReference type="GO" id="GO:0004222">
    <property type="term" value="F:metalloendopeptidase activity"/>
    <property type="evidence" value="ECO:0007669"/>
    <property type="project" value="InterPro"/>
</dbReference>
<feature type="transmembrane region" description="Helical" evidence="11">
    <location>
        <begin position="267"/>
        <end position="289"/>
    </location>
</feature>
<protein>
    <recommendedName>
        <fullName evidence="11">Zinc metalloprotease</fullName>
        <ecNumber evidence="11">3.4.24.-</ecNumber>
    </recommendedName>
</protein>
<dbReference type="Pfam" id="PF17820">
    <property type="entry name" value="PDZ_6"/>
    <property type="match status" value="1"/>
</dbReference>
<dbReference type="EMBL" id="ADLN01000048">
    <property type="protein sequence ID" value="EHI59710.1"/>
    <property type="molecule type" value="Genomic_DNA"/>
</dbReference>
<evidence type="ECO:0000256" key="7">
    <source>
        <dbReference type="ARBA" id="ARBA00022833"/>
    </source>
</evidence>
<dbReference type="InterPro" id="IPR041489">
    <property type="entry name" value="PDZ_6"/>
</dbReference>
<keyword evidence="7 11" id="KW-0862">Zinc</keyword>
<dbReference type="InterPro" id="IPR001478">
    <property type="entry name" value="PDZ"/>
</dbReference>
<dbReference type="Gene3D" id="2.30.42.10">
    <property type="match status" value="1"/>
</dbReference>
<evidence type="ECO:0000256" key="2">
    <source>
        <dbReference type="ARBA" id="ARBA00004141"/>
    </source>
</evidence>
<dbReference type="Pfam" id="PF02163">
    <property type="entry name" value="Peptidase_M50"/>
    <property type="match status" value="1"/>
</dbReference>
<feature type="transmembrane region" description="Helical" evidence="11">
    <location>
        <begin position="325"/>
        <end position="343"/>
    </location>
</feature>
<dbReference type="InterPro" id="IPR036034">
    <property type="entry name" value="PDZ_sf"/>
</dbReference>
<keyword evidence="14" id="KW-1185">Reference proteome</keyword>
<evidence type="ECO:0000256" key="5">
    <source>
        <dbReference type="ARBA" id="ARBA00022692"/>
    </source>
</evidence>
<comment type="similarity">
    <text evidence="3 11">Belongs to the peptidase M50B family.</text>
</comment>
<evidence type="ECO:0000256" key="8">
    <source>
        <dbReference type="ARBA" id="ARBA00022989"/>
    </source>
</evidence>
<reference evidence="13 14" key="1">
    <citation type="submission" date="2011-08" db="EMBL/GenBank/DDBJ databases">
        <title>The Genome Sequence of Clostridium hathewayi WAL-18680.</title>
        <authorList>
            <consortium name="The Broad Institute Genome Sequencing Platform"/>
            <person name="Earl A."/>
            <person name="Ward D."/>
            <person name="Feldgarden M."/>
            <person name="Gevers D."/>
            <person name="Finegold S.M."/>
            <person name="Summanen P.H."/>
            <person name="Molitoris D.R."/>
            <person name="Song M."/>
            <person name="Daigneault M."/>
            <person name="Allen-Vercoe E."/>
            <person name="Young S.K."/>
            <person name="Zeng Q."/>
            <person name="Gargeya S."/>
            <person name="Fitzgerald M."/>
            <person name="Haas B."/>
            <person name="Abouelleil A."/>
            <person name="Alvarado L."/>
            <person name="Arachchi H.M."/>
            <person name="Berlin A."/>
            <person name="Brown A."/>
            <person name="Chapman S.B."/>
            <person name="Chen Z."/>
            <person name="Dunbar C."/>
            <person name="Freedman E."/>
            <person name="Gearin G."/>
            <person name="Gellesch M."/>
            <person name="Goldberg J."/>
            <person name="Griggs A."/>
            <person name="Gujja S."/>
            <person name="Heiman D."/>
            <person name="Howarth C."/>
            <person name="Larson L."/>
            <person name="Lui A."/>
            <person name="MacDonald P.J.P."/>
            <person name="Montmayeur A."/>
            <person name="Murphy C."/>
            <person name="Neiman D."/>
            <person name="Pearson M."/>
            <person name="Priest M."/>
            <person name="Roberts A."/>
            <person name="Saif S."/>
            <person name="Shea T."/>
            <person name="Shenoy N."/>
            <person name="Sisk P."/>
            <person name="Stolte C."/>
            <person name="Sykes S."/>
            <person name="Wortman J."/>
            <person name="Nusbaum C."/>
            <person name="Birren B."/>
        </authorList>
    </citation>
    <scope>NUCLEOTIDE SEQUENCE [LARGE SCALE GENOMIC DNA]</scope>
    <source>
        <strain evidence="13 14">WAL-18680</strain>
    </source>
</reference>
<evidence type="ECO:0000256" key="6">
    <source>
        <dbReference type="ARBA" id="ARBA00022801"/>
    </source>
</evidence>
<keyword evidence="6 11" id="KW-0378">Hydrolase</keyword>
<evidence type="ECO:0000313" key="13">
    <source>
        <dbReference type="EMBL" id="EHI59710.1"/>
    </source>
</evidence>
<dbReference type="OrthoDB" id="9782003at2"/>
<dbReference type="AlphaFoldDB" id="G5IFQ2"/>
<dbReference type="PANTHER" id="PTHR42837:SF2">
    <property type="entry name" value="MEMBRANE METALLOPROTEASE ARASP2, CHLOROPLASTIC-RELATED"/>
    <property type="match status" value="1"/>
</dbReference>
<dbReference type="CDD" id="cd06163">
    <property type="entry name" value="S2P-M50_PDZ_RseP-like"/>
    <property type="match status" value="1"/>
</dbReference>
<dbReference type="EC" id="3.4.24.-" evidence="11"/>
<dbReference type="SUPFAM" id="SSF50156">
    <property type="entry name" value="PDZ domain-like"/>
    <property type="match status" value="1"/>
</dbReference>
<evidence type="ECO:0000256" key="3">
    <source>
        <dbReference type="ARBA" id="ARBA00007931"/>
    </source>
</evidence>
<evidence type="ECO:0000259" key="12">
    <source>
        <dbReference type="PROSITE" id="PS50106"/>
    </source>
</evidence>
<dbReference type="NCBIfam" id="TIGR00054">
    <property type="entry name" value="RIP metalloprotease RseP"/>
    <property type="match status" value="1"/>
</dbReference>
<feature type="domain" description="PDZ" evidence="12">
    <location>
        <begin position="119"/>
        <end position="174"/>
    </location>
</feature>
<gene>
    <name evidence="13" type="ORF">HMPREF9473_02330</name>
</gene>
<evidence type="ECO:0000256" key="1">
    <source>
        <dbReference type="ARBA" id="ARBA00001947"/>
    </source>
</evidence>
<dbReference type="GO" id="GO:0046872">
    <property type="term" value="F:metal ion binding"/>
    <property type="evidence" value="ECO:0007669"/>
    <property type="project" value="UniProtKB-KW"/>
</dbReference>
<dbReference type="InterPro" id="IPR004387">
    <property type="entry name" value="Pept_M50_Zn"/>
</dbReference>
<dbReference type="InterPro" id="IPR008915">
    <property type="entry name" value="Peptidase_M50"/>
</dbReference>
<evidence type="ECO:0000256" key="11">
    <source>
        <dbReference type="RuleBase" id="RU362031"/>
    </source>
</evidence>
<dbReference type="RefSeq" id="WP_006780310.1">
    <property type="nucleotide sequence ID" value="NZ_CP040506.1"/>
</dbReference>